<organism evidence="2 3">
    <name type="scientific">Micavibrio aeruginosavorus</name>
    <dbReference type="NCBI Taxonomy" id="349221"/>
    <lineage>
        <taxon>Bacteria</taxon>
        <taxon>Pseudomonadati</taxon>
        <taxon>Bdellovibrionota</taxon>
        <taxon>Bdellovibrionia</taxon>
        <taxon>Bdellovibrionales</taxon>
        <taxon>Pseudobdellovibrionaceae</taxon>
        <taxon>Micavibrio</taxon>
    </lineage>
</organism>
<dbReference type="GO" id="GO:0033958">
    <property type="term" value="F:DNA-deoxyinosine glycosylase activity"/>
    <property type="evidence" value="ECO:0007669"/>
    <property type="project" value="UniProtKB-EC"/>
</dbReference>
<dbReference type="SMART" id="SM00986">
    <property type="entry name" value="UDG"/>
    <property type="match status" value="1"/>
</dbReference>
<dbReference type="InterPro" id="IPR036895">
    <property type="entry name" value="Uracil-DNA_glycosylase-like_sf"/>
</dbReference>
<gene>
    <name evidence="2" type="ORF">HYS17_02895</name>
</gene>
<proteinExistence type="predicted"/>
<dbReference type="InterPro" id="IPR026353">
    <property type="entry name" value="Hypoxan-DNA_Glyclase"/>
</dbReference>
<dbReference type="EC" id="3.2.2.15" evidence="2"/>
<keyword evidence="2" id="KW-0378">Hydrolase</keyword>
<dbReference type="EMBL" id="CP066681">
    <property type="protein sequence ID" value="QQG36739.1"/>
    <property type="molecule type" value="Genomic_DNA"/>
</dbReference>
<feature type="domain" description="Uracil-DNA glycosylase-like" evidence="1">
    <location>
        <begin position="10"/>
        <end position="162"/>
    </location>
</feature>
<accession>A0A7T5UGY2</accession>
<protein>
    <submittedName>
        <fullName evidence="2">DNA-deoxyinosine glycosylase</fullName>
        <ecNumber evidence="2">3.2.2.15</ecNumber>
    </submittedName>
</protein>
<dbReference type="Gene3D" id="3.40.470.10">
    <property type="entry name" value="Uracil-DNA glycosylase-like domain"/>
    <property type="match status" value="1"/>
</dbReference>
<dbReference type="Pfam" id="PF03167">
    <property type="entry name" value="UDG"/>
    <property type="match status" value="1"/>
</dbReference>
<evidence type="ECO:0000259" key="1">
    <source>
        <dbReference type="SMART" id="SM00986"/>
    </source>
</evidence>
<reference evidence="2 3" key="1">
    <citation type="submission" date="2020-07" db="EMBL/GenBank/DDBJ databases">
        <title>Huge and variable diversity of episymbiotic CPR bacteria and DPANN archaea in groundwater ecosystems.</title>
        <authorList>
            <person name="He C.Y."/>
            <person name="Keren R."/>
            <person name="Whittaker M."/>
            <person name="Farag I.F."/>
            <person name="Doudna J."/>
            <person name="Cate J.H.D."/>
            <person name="Banfield J.F."/>
        </authorList>
    </citation>
    <scope>NUCLEOTIDE SEQUENCE [LARGE SCALE GENOMIC DNA]</scope>
    <source>
        <strain evidence="2">NC_groundwater_70_Ag_B-0.1um_54_66</strain>
    </source>
</reference>
<dbReference type="InterPro" id="IPR005122">
    <property type="entry name" value="Uracil-DNA_glycosylase-like"/>
</dbReference>
<keyword evidence="2" id="KW-0326">Glycosidase</keyword>
<dbReference type="SMART" id="SM00987">
    <property type="entry name" value="UreE_C"/>
    <property type="match status" value="1"/>
</dbReference>
<dbReference type="CDD" id="cd10032">
    <property type="entry name" value="UDG-F6_HDG"/>
    <property type="match status" value="1"/>
</dbReference>
<name>A0A7T5UGY2_9BACT</name>
<evidence type="ECO:0000313" key="2">
    <source>
        <dbReference type="EMBL" id="QQG36739.1"/>
    </source>
</evidence>
<dbReference type="Proteomes" id="UP000595362">
    <property type="component" value="Chromosome"/>
</dbReference>
<evidence type="ECO:0000313" key="3">
    <source>
        <dbReference type="Proteomes" id="UP000595362"/>
    </source>
</evidence>
<dbReference type="NCBIfam" id="TIGR04274">
    <property type="entry name" value="hypoxanDNAglyco"/>
    <property type="match status" value="1"/>
</dbReference>
<dbReference type="AlphaFoldDB" id="A0A7T5UGY2"/>
<sequence>MSSARIHSFPPVVRTDARILVLGSMPGQASLRAGEYYAHPRNQFWPIMEILLGAGPNRPYQKRLDILQENGIALWDVLHSCARAGSLDSDIRDERPNDIAGMLAAAPAITRVYFNGAKAEAAFHRHVYVGCRPLSCFRLPSTSPAHAGMSFDEKLKRWSVITITGS</sequence>
<dbReference type="SUPFAM" id="SSF52141">
    <property type="entry name" value="Uracil-DNA glycosylase-like"/>
    <property type="match status" value="1"/>
</dbReference>